<dbReference type="HOGENOM" id="CLU_134955_0_0_7"/>
<accession>B5EHH1</accession>
<evidence type="ECO:0000313" key="3">
    <source>
        <dbReference type="Proteomes" id="UP000008825"/>
    </source>
</evidence>
<evidence type="ECO:0000256" key="1">
    <source>
        <dbReference type="SAM" id="SignalP"/>
    </source>
</evidence>
<dbReference type="RefSeq" id="WP_012529594.1">
    <property type="nucleotide sequence ID" value="NC_011146.1"/>
</dbReference>
<reference evidence="2 3" key="1">
    <citation type="submission" date="2008-07" db="EMBL/GenBank/DDBJ databases">
        <title>Complete sequence of Geobacter bemidjiensis BEM.</title>
        <authorList>
            <consortium name="US DOE Joint Genome Institute"/>
            <person name="Lucas S."/>
            <person name="Copeland A."/>
            <person name="Lapidus A."/>
            <person name="Glavina del Rio T."/>
            <person name="Dalin E."/>
            <person name="Tice H."/>
            <person name="Bruce D."/>
            <person name="Goodwin L."/>
            <person name="Pitluck S."/>
            <person name="Kiss H."/>
            <person name="Brettin T."/>
            <person name="Detter J.C."/>
            <person name="Han C."/>
            <person name="Kuske C.R."/>
            <person name="Schmutz J."/>
            <person name="Larimer F."/>
            <person name="Land M."/>
            <person name="Hauser L."/>
            <person name="Kyrpides N."/>
            <person name="Lykidis A."/>
            <person name="Lovley D."/>
            <person name="Richardson P."/>
        </authorList>
    </citation>
    <scope>NUCLEOTIDE SEQUENCE [LARGE SCALE GENOMIC DNA]</scope>
    <source>
        <strain evidence="3">ATCC BAA-1014 / DSM 16622 / JCM 12645 / Bem</strain>
    </source>
</reference>
<sequence>MRKIAMTLLLLAAVLQGAALAALAPNGAKSATPGVHGPMGAPPPGRTLGMIEVIKGASLPGYTKTKIGESFDRYSHFKSKNWRETRGTAGTYYVDFVGSAPPRLLDLKSRWAGISASGIEVKFVVYPNGEYGVVMVSRTVVKTDGRTDRYPLPDVKSVLDAIYSNRKIDL</sequence>
<proteinExistence type="predicted"/>
<protein>
    <submittedName>
        <fullName evidence="2">Uncharacterized protein</fullName>
    </submittedName>
</protein>
<keyword evidence="1" id="KW-0732">Signal</keyword>
<gene>
    <name evidence="2" type="ordered locus">Gbem_1162</name>
</gene>
<dbReference type="EMBL" id="CP001124">
    <property type="protein sequence ID" value="ACH38181.1"/>
    <property type="molecule type" value="Genomic_DNA"/>
</dbReference>
<organism evidence="2 3">
    <name type="scientific">Citrifermentans bemidjiense (strain ATCC BAA-1014 / DSM 16622 / JCM 12645 / Bem)</name>
    <name type="common">Geobacter bemidjiensis</name>
    <dbReference type="NCBI Taxonomy" id="404380"/>
    <lineage>
        <taxon>Bacteria</taxon>
        <taxon>Pseudomonadati</taxon>
        <taxon>Thermodesulfobacteriota</taxon>
        <taxon>Desulfuromonadia</taxon>
        <taxon>Geobacterales</taxon>
        <taxon>Geobacteraceae</taxon>
        <taxon>Citrifermentans</taxon>
    </lineage>
</organism>
<dbReference type="OrthoDB" id="5397374at2"/>
<dbReference type="AlphaFoldDB" id="B5EHH1"/>
<dbReference type="KEGG" id="gbm:Gbem_1162"/>
<evidence type="ECO:0000313" key="2">
    <source>
        <dbReference type="EMBL" id="ACH38181.1"/>
    </source>
</evidence>
<feature type="chain" id="PRO_5002829899" evidence="1">
    <location>
        <begin position="22"/>
        <end position="170"/>
    </location>
</feature>
<dbReference type="Proteomes" id="UP000008825">
    <property type="component" value="Chromosome"/>
</dbReference>
<reference evidence="2 3" key="2">
    <citation type="journal article" date="2010" name="BMC Genomics">
        <title>The genome of Geobacter bemidjiensis, exemplar for the subsurface clade of Geobacter species that predominate in Fe(III)-reducing subsurface environments.</title>
        <authorList>
            <person name="Aklujkar M."/>
            <person name="Young N.D."/>
            <person name="Holmes D."/>
            <person name="Chavan M."/>
            <person name="Risso C."/>
            <person name="Kiss H.E."/>
            <person name="Han C.S."/>
            <person name="Land M.L."/>
            <person name="Lovley D.R."/>
        </authorList>
    </citation>
    <scope>NUCLEOTIDE SEQUENCE [LARGE SCALE GENOMIC DNA]</scope>
    <source>
        <strain evidence="3">ATCC BAA-1014 / DSM 16622 / JCM 12645 / Bem</strain>
    </source>
</reference>
<dbReference type="STRING" id="404380.Gbem_1162"/>
<feature type="signal peptide" evidence="1">
    <location>
        <begin position="1"/>
        <end position="21"/>
    </location>
</feature>
<keyword evidence="3" id="KW-1185">Reference proteome</keyword>
<name>B5EHH1_CITBB</name>